<evidence type="ECO:0000313" key="2">
    <source>
        <dbReference type="Proteomes" id="UP000465360"/>
    </source>
</evidence>
<gene>
    <name evidence="1" type="ORF">MBOU_24930</name>
</gene>
<proteinExistence type="predicted"/>
<reference evidence="1 2" key="1">
    <citation type="journal article" date="2019" name="Emerg. Microbes Infect.">
        <title>Comprehensive subspecies identification of 175 nontuberculous mycobacteria species based on 7547 genomic profiles.</title>
        <authorList>
            <person name="Matsumoto Y."/>
            <person name="Kinjo T."/>
            <person name="Motooka D."/>
            <person name="Nabeya D."/>
            <person name="Jung N."/>
            <person name="Uechi K."/>
            <person name="Horii T."/>
            <person name="Iida T."/>
            <person name="Fujita J."/>
            <person name="Nakamura S."/>
        </authorList>
    </citation>
    <scope>NUCLEOTIDE SEQUENCE [LARGE SCALE GENOMIC DNA]</scope>
    <source>
        <strain evidence="1 2">JCM 30725</strain>
    </source>
</reference>
<accession>A0A7I9YP46</accession>
<comment type="caution">
    <text evidence="1">The sequence shown here is derived from an EMBL/GenBank/DDBJ whole genome shotgun (WGS) entry which is preliminary data.</text>
</comment>
<dbReference type="AlphaFoldDB" id="A0A7I9YP46"/>
<sequence length="74" mass="8118">MLSARFENRYARAARRQEMDATDFADNALEAWQHLTLPCVSGVSPSALVIFEAFNAVAKASTAVVMDWADTPDV</sequence>
<name>A0A7I9YP46_MYCBU</name>
<organism evidence="1 2">
    <name type="scientific">Mycobacterium bourgelatii</name>
    <dbReference type="NCBI Taxonomy" id="1273442"/>
    <lineage>
        <taxon>Bacteria</taxon>
        <taxon>Bacillati</taxon>
        <taxon>Actinomycetota</taxon>
        <taxon>Actinomycetes</taxon>
        <taxon>Mycobacteriales</taxon>
        <taxon>Mycobacteriaceae</taxon>
        <taxon>Mycobacterium</taxon>
    </lineage>
</organism>
<evidence type="ECO:0000313" key="1">
    <source>
        <dbReference type="EMBL" id="GFG90451.1"/>
    </source>
</evidence>
<protein>
    <submittedName>
        <fullName evidence="1">Uncharacterized protein</fullName>
    </submittedName>
</protein>
<dbReference type="Proteomes" id="UP000465360">
    <property type="component" value="Unassembled WGS sequence"/>
</dbReference>
<dbReference type="EMBL" id="BLKZ01000001">
    <property type="protein sequence ID" value="GFG90451.1"/>
    <property type="molecule type" value="Genomic_DNA"/>
</dbReference>
<keyword evidence="2" id="KW-1185">Reference proteome</keyword>